<accession>A0A0P8WCJ1</accession>
<gene>
    <name evidence="1" type="ORF">OXPF_06910</name>
</gene>
<dbReference type="EMBL" id="LKET01000021">
    <property type="protein sequence ID" value="KPU45458.1"/>
    <property type="molecule type" value="Genomic_DNA"/>
</dbReference>
<keyword evidence="2" id="KW-1185">Reference proteome</keyword>
<evidence type="ECO:0000313" key="1">
    <source>
        <dbReference type="EMBL" id="KPU45458.1"/>
    </source>
</evidence>
<dbReference type="OrthoDB" id="2082233at2"/>
<evidence type="ECO:0000313" key="2">
    <source>
        <dbReference type="Proteomes" id="UP000050326"/>
    </source>
</evidence>
<dbReference type="AlphaFoldDB" id="A0A0P8WCJ1"/>
<dbReference type="STRING" id="36849.OXPF_06910"/>
<dbReference type="RefSeq" id="WP_054873808.1">
    <property type="nucleotide sequence ID" value="NZ_LKET01000021.1"/>
</dbReference>
<dbReference type="Proteomes" id="UP000050326">
    <property type="component" value="Unassembled WGS sequence"/>
</dbReference>
<proteinExistence type="predicted"/>
<name>A0A0P8WCJ1_9CLOT</name>
<reference evidence="1 2" key="1">
    <citation type="submission" date="2015-09" db="EMBL/GenBank/DDBJ databases">
        <title>Genome sequence of Oxobacter pfennigii DSM 3222.</title>
        <authorList>
            <person name="Poehlein A."/>
            <person name="Bengelsdorf F.R."/>
            <person name="Schiel-Bengelsdorf B."/>
            <person name="Duerre P."/>
            <person name="Daniel R."/>
        </authorList>
    </citation>
    <scope>NUCLEOTIDE SEQUENCE [LARGE SCALE GENOMIC DNA]</scope>
    <source>
        <strain evidence="1 2">DSM 3222</strain>
    </source>
</reference>
<protein>
    <submittedName>
        <fullName evidence="1">Uncharacterized protein</fullName>
    </submittedName>
</protein>
<organism evidence="1 2">
    <name type="scientific">Oxobacter pfennigii</name>
    <dbReference type="NCBI Taxonomy" id="36849"/>
    <lineage>
        <taxon>Bacteria</taxon>
        <taxon>Bacillati</taxon>
        <taxon>Bacillota</taxon>
        <taxon>Clostridia</taxon>
        <taxon>Eubacteriales</taxon>
        <taxon>Clostridiaceae</taxon>
        <taxon>Oxobacter</taxon>
    </lineage>
</organism>
<comment type="caution">
    <text evidence="1">The sequence shown here is derived from an EMBL/GenBank/DDBJ whole genome shotgun (WGS) entry which is preliminary data.</text>
</comment>
<sequence length="91" mass="11099">MRYLTYELWNRINSDLAKEREKSHLQWSKGSKEYPEIFENIKHRLPKKILNVYMKEHRFHDFHLKDFQIIHGKEGYKNPVSASLTVIFTIH</sequence>